<proteinExistence type="predicted"/>
<dbReference type="Pfam" id="PF11138">
    <property type="entry name" value="DUF2911"/>
    <property type="match status" value="1"/>
</dbReference>
<evidence type="ECO:0000313" key="2">
    <source>
        <dbReference type="EMBL" id="KIA94753.1"/>
    </source>
</evidence>
<dbReference type="InterPro" id="IPR021314">
    <property type="entry name" value="DUF2911"/>
</dbReference>
<dbReference type="Proteomes" id="UP000031246">
    <property type="component" value="Unassembled WGS sequence"/>
</dbReference>
<keyword evidence="3" id="KW-1185">Reference proteome</keyword>
<protein>
    <recommendedName>
        <fullName evidence="4">Asparagine synthetase B</fullName>
    </recommendedName>
</protein>
<name>A0A0C1FSL1_9SPHI</name>
<reference evidence="2 3" key="1">
    <citation type="submission" date="2014-10" db="EMBL/GenBank/DDBJ databases">
        <title>Pedobacter Kyungheensis.</title>
        <authorList>
            <person name="Anderson B.M."/>
            <person name="Newman J.D."/>
        </authorList>
    </citation>
    <scope>NUCLEOTIDE SEQUENCE [LARGE SCALE GENOMIC DNA]</scope>
    <source>
        <strain evidence="2 3">KACC 16221</strain>
    </source>
</reference>
<organism evidence="2 3">
    <name type="scientific">Pedobacter kyungheensis</name>
    <dbReference type="NCBI Taxonomy" id="1069985"/>
    <lineage>
        <taxon>Bacteria</taxon>
        <taxon>Pseudomonadati</taxon>
        <taxon>Bacteroidota</taxon>
        <taxon>Sphingobacteriia</taxon>
        <taxon>Sphingobacteriales</taxon>
        <taxon>Sphingobacteriaceae</taxon>
        <taxon>Pedobacter</taxon>
    </lineage>
</organism>
<gene>
    <name evidence="2" type="ORF">OC25_08810</name>
</gene>
<sequence length="173" mass="19501">MKKLKSIAITLIILFTSAGSFAQQNKPRISLPDTARGTIGKANIIIAYSKPSVKNREIWGGLVKFDSVWRAGANEATTFETDRNIKIEGKLLPAGKYAFFLIPKEKGKWITIFNKVPKQWGAFKYDQSKDQLRLEIAPERVADKQEVLMYSITATGFSLLWENVVIPIRIKAQ</sequence>
<feature type="chain" id="PRO_5002145234" description="Asparagine synthetase B" evidence="1">
    <location>
        <begin position="23"/>
        <end position="173"/>
    </location>
</feature>
<feature type="signal peptide" evidence="1">
    <location>
        <begin position="1"/>
        <end position="22"/>
    </location>
</feature>
<dbReference type="AlphaFoldDB" id="A0A0C1FSL1"/>
<evidence type="ECO:0000313" key="3">
    <source>
        <dbReference type="Proteomes" id="UP000031246"/>
    </source>
</evidence>
<dbReference type="EMBL" id="JSYN01000008">
    <property type="protein sequence ID" value="KIA94753.1"/>
    <property type="molecule type" value="Genomic_DNA"/>
</dbReference>
<comment type="caution">
    <text evidence="2">The sequence shown here is derived from an EMBL/GenBank/DDBJ whole genome shotgun (WGS) entry which is preliminary data.</text>
</comment>
<dbReference type="RefSeq" id="WP_039474498.1">
    <property type="nucleotide sequence ID" value="NZ_JSYN01000008.1"/>
</dbReference>
<evidence type="ECO:0000256" key="1">
    <source>
        <dbReference type="SAM" id="SignalP"/>
    </source>
</evidence>
<accession>A0A0C1FSL1</accession>
<evidence type="ECO:0008006" key="4">
    <source>
        <dbReference type="Google" id="ProtNLM"/>
    </source>
</evidence>
<keyword evidence="1" id="KW-0732">Signal</keyword>
<dbReference type="OrthoDB" id="195456at2"/>